<dbReference type="SUPFAM" id="SSF81585">
    <property type="entry name" value="PsbU/PolX domain-like"/>
    <property type="match status" value="1"/>
</dbReference>
<dbReference type="PROSITE" id="PS50172">
    <property type="entry name" value="BRCT"/>
    <property type="match status" value="1"/>
</dbReference>
<dbReference type="InterPro" id="IPR018944">
    <property type="entry name" value="DNA_pol_lambd_fingers_domain"/>
</dbReference>
<feature type="region of interest" description="Disordered" evidence="19">
    <location>
        <begin position="158"/>
        <end position="222"/>
    </location>
</feature>
<reference evidence="21" key="2">
    <citation type="submission" date="2023-05" db="EMBL/GenBank/DDBJ databases">
        <authorList>
            <consortium name="Lawrence Berkeley National Laboratory"/>
            <person name="Steindorff A."/>
            <person name="Hensen N."/>
            <person name="Bonometti L."/>
            <person name="Westerberg I."/>
            <person name="Brannstrom I.O."/>
            <person name="Guillou S."/>
            <person name="Cros-Aarteil S."/>
            <person name="Calhoun S."/>
            <person name="Haridas S."/>
            <person name="Kuo A."/>
            <person name="Mondo S."/>
            <person name="Pangilinan J."/>
            <person name="Riley R."/>
            <person name="Labutti K."/>
            <person name="Andreopoulos B."/>
            <person name="Lipzen A."/>
            <person name="Chen C."/>
            <person name="Yanf M."/>
            <person name="Daum C."/>
            <person name="Ng V."/>
            <person name="Clum A."/>
            <person name="Ohm R."/>
            <person name="Martin F."/>
            <person name="Silar P."/>
            <person name="Natvig D."/>
            <person name="Lalanne C."/>
            <person name="Gautier V."/>
            <person name="Ament-Velasquez S.L."/>
            <person name="Kruys A."/>
            <person name="Hutchinson M.I."/>
            <person name="Powell A.J."/>
            <person name="Barry K."/>
            <person name="Miller A.N."/>
            <person name="Grigoriev I.V."/>
            <person name="Debuchy R."/>
            <person name="Gladieux P."/>
            <person name="Thoren M.H."/>
            <person name="Johannesson H."/>
        </authorList>
    </citation>
    <scope>NUCLEOTIDE SEQUENCE</scope>
    <source>
        <strain evidence="21">CBS 990.96</strain>
    </source>
</reference>
<dbReference type="PANTHER" id="PTHR11276:SF28">
    <property type="entry name" value="DNA POLYMERASE LAMBDA"/>
    <property type="match status" value="1"/>
</dbReference>
<feature type="compositionally biased region" description="Pro residues" evidence="19">
    <location>
        <begin position="97"/>
        <end position="107"/>
    </location>
</feature>
<keyword evidence="11" id="KW-0227">DNA damage</keyword>
<dbReference type="GO" id="GO:0003887">
    <property type="term" value="F:DNA-directed DNA polymerase activity"/>
    <property type="evidence" value="ECO:0007669"/>
    <property type="project" value="UniProtKB-KW"/>
</dbReference>
<comment type="similarity">
    <text evidence="3">Belongs to the DNA polymerase type-X family.</text>
</comment>
<dbReference type="EMBL" id="MU865312">
    <property type="protein sequence ID" value="KAK4229072.1"/>
    <property type="molecule type" value="Genomic_DNA"/>
</dbReference>
<feature type="region of interest" description="Disordered" evidence="19">
    <location>
        <begin position="64"/>
        <end position="127"/>
    </location>
</feature>
<evidence type="ECO:0000256" key="19">
    <source>
        <dbReference type="SAM" id="MobiDB-lite"/>
    </source>
</evidence>
<keyword evidence="15" id="KW-0456">Lyase</keyword>
<dbReference type="Pfam" id="PF14716">
    <property type="entry name" value="HHH_8"/>
    <property type="match status" value="1"/>
</dbReference>
<dbReference type="InterPro" id="IPR010996">
    <property type="entry name" value="HHH_MUS81"/>
</dbReference>
<evidence type="ECO:0000313" key="22">
    <source>
        <dbReference type="Proteomes" id="UP001301958"/>
    </source>
</evidence>
<comment type="subcellular location">
    <subcellularLocation>
        <location evidence="2">Nucleus</location>
    </subcellularLocation>
</comment>
<dbReference type="InterPro" id="IPR028207">
    <property type="entry name" value="DNA_pol_B_palm_palm"/>
</dbReference>
<dbReference type="Gene3D" id="1.10.150.110">
    <property type="entry name" value="DNA polymerase beta, N-terminal domain-like"/>
    <property type="match status" value="1"/>
</dbReference>
<name>A0AAN7BTF7_9PEZI</name>
<dbReference type="InterPro" id="IPR037160">
    <property type="entry name" value="DNA_Pol_thumb_sf"/>
</dbReference>
<dbReference type="SMART" id="SM00483">
    <property type="entry name" value="POLXc"/>
    <property type="match status" value="1"/>
</dbReference>
<reference evidence="21" key="1">
    <citation type="journal article" date="2023" name="Mol. Phylogenet. Evol.">
        <title>Genome-scale phylogeny and comparative genomics of the fungal order Sordariales.</title>
        <authorList>
            <person name="Hensen N."/>
            <person name="Bonometti L."/>
            <person name="Westerberg I."/>
            <person name="Brannstrom I.O."/>
            <person name="Guillou S."/>
            <person name="Cros-Aarteil S."/>
            <person name="Calhoun S."/>
            <person name="Haridas S."/>
            <person name="Kuo A."/>
            <person name="Mondo S."/>
            <person name="Pangilinan J."/>
            <person name="Riley R."/>
            <person name="LaButti K."/>
            <person name="Andreopoulos B."/>
            <person name="Lipzen A."/>
            <person name="Chen C."/>
            <person name="Yan M."/>
            <person name="Daum C."/>
            <person name="Ng V."/>
            <person name="Clum A."/>
            <person name="Steindorff A."/>
            <person name="Ohm R.A."/>
            <person name="Martin F."/>
            <person name="Silar P."/>
            <person name="Natvig D.O."/>
            <person name="Lalanne C."/>
            <person name="Gautier V."/>
            <person name="Ament-Velasquez S.L."/>
            <person name="Kruys A."/>
            <person name="Hutchinson M.I."/>
            <person name="Powell A.J."/>
            <person name="Barry K."/>
            <person name="Miller A.N."/>
            <person name="Grigoriev I.V."/>
            <person name="Debuchy R."/>
            <person name="Gladieux P."/>
            <person name="Hiltunen Thoren M."/>
            <person name="Johannesson H."/>
        </authorList>
    </citation>
    <scope>NUCLEOTIDE SEQUENCE</scope>
    <source>
        <strain evidence="21">CBS 990.96</strain>
    </source>
</reference>
<keyword evidence="6" id="KW-0237">DNA synthesis</keyword>
<evidence type="ECO:0000256" key="16">
    <source>
        <dbReference type="ARBA" id="ARBA00023242"/>
    </source>
</evidence>
<dbReference type="Pfam" id="PF14792">
    <property type="entry name" value="DNA_pol_B_palm"/>
    <property type="match status" value="1"/>
</dbReference>
<dbReference type="PRINTS" id="PR00870">
    <property type="entry name" value="DNAPOLXBETA"/>
</dbReference>
<dbReference type="Pfam" id="PF14791">
    <property type="entry name" value="DNA_pol_B_thumb"/>
    <property type="match status" value="1"/>
</dbReference>
<dbReference type="Gene3D" id="3.30.210.10">
    <property type="entry name" value="DNA polymerase, thumb domain"/>
    <property type="match status" value="1"/>
</dbReference>
<feature type="active site" description="Nucleophile; Schiff-base intermediate with DNA; for 5'-dRP lyase activity" evidence="18">
    <location>
        <position position="543"/>
    </location>
</feature>
<evidence type="ECO:0000256" key="18">
    <source>
        <dbReference type="PIRSR" id="PIRSR622312-50"/>
    </source>
</evidence>
<feature type="compositionally biased region" description="Low complexity" evidence="19">
    <location>
        <begin position="338"/>
        <end position="349"/>
    </location>
</feature>
<dbReference type="PRINTS" id="PR00869">
    <property type="entry name" value="DNAPOLX"/>
</dbReference>
<dbReference type="GO" id="GO:0006260">
    <property type="term" value="P:DNA replication"/>
    <property type="evidence" value="ECO:0007669"/>
    <property type="project" value="UniProtKB-KW"/>
</dbReference>
<evidence type="ECO:0000256" key="10">
    <source>
        <dbReference type="ARBA" id="ARBA00022723"/>
    </source>
</evidence>
<dbReference type="InterPro" id="IPR002054">
    <property type="entry name" value="DNA-dir_DNA_pol_X"/>
</dbReference>
<dbReference type="PROSITE" id="PS00522">
    <property type="entry name" value="DNA_POLYMERASE_X"/>
    <property type="match status" value="1"/>
</dbReference>
<dbReference type="SUPFAM" id="SSF81301">
    <property type="entry name" value="Nucleotidyltransferase"/>
    <property type="match status" value="1"/>
</dbReference>
<dbReference type="InterPro" id="IPR019843">
    <property type="entry name" value="DNA_pol-X_BS"/>
</dbReference>
<sequence>MAGFRPRLKTTHNDMIIPSTFPVPGSSTGAHTRMDANLAEPSYEDKVAFFDEFDKMAALDQLDEEDDKLDEKERQHRDKCRQFFSPRTKKPQFQPKLPSPIKPPPHPLQRRTASLPASTGVNTPEGPRAAQFAKSRLGVIKDTPIAASQTITPVLKPTTGANTSFIEETPIPETARANLPATLRRSTTMPLPDLSPDGGAEQSPSASTALRKRKRQSPASKAIPESAQIFKGFSFYYIPNNDVARTRKLRIAKAQEYGAQWVRELSAASHVIVDKHLSYGDIEGIISANSNSSLIVVNEEYPIECIWFRTLLSPDQQRYRVPGLPIVKESIAVAGEASSSESPESEPSSLQIKEVQKPNTLESTQRNEEASAQRSSVAPEVQTPEAQTPQPERTSSDELSEYIELLNKYKDLPLDIEEDDSSSVKVAPEEISDPESASENERARKRPVTRSTRSAQKKTITFEDRFACNRGGTKVKAGEESNPNARTIEVLQAMCDYYTRINDHWRTTAYRKAIATLRRQITKITTEEEAHRLTNIGRRLAQKIEEIVTTNRLRRLDQANSEPLDKSLEIFLKIYGVGLSKATKWVSQGYRTLDDLLQKADLTANQRIGIERYDDLNTRIPRQEIILLGEFVKREAAILDPKIEILIGGSYRRGSDSSGDIDLIVTKPGTTSSAELVPFLEALLKKLYDKKFLVATLAALHSQSMGSKEPGSKWHGCCILPGKKDALWRRIDFLLVPETEYGAALIYFTGNDIFNRSLRLLASKKGMRLNQRGLYRDVLRGKGRAKVTEGELVEGRDEKRIFELLGVKWREPKDRWC</sequence>
<dbReference type="InterPro" id="IPR036420">
    <property type="entry name" value="BRCT_dom_sf"/>
</dbReference>
<dbReference type="Proteomes" id="UP001301958">
    <property type="component" value="Unassembled WGS sequence"/>
</dbReference>
<keyword evidence="13" id="KW-0238">DNA-binding</keyword>
<evidence type="ECO:0000256" key="2">
    <source>
        <dbReference type="ARBA" id="ARBA00004123"/>
    </source>
</evidence>
<keyword evidence="9" id="KW-0235">DNA replication</keyword>
<evidence type="ECO:0000256" key="5">
    <source>
        <dbReference type="ARBA" id="ARBA00016513"/>
    </source>
</evidence>
<evidence type="ECO:0000256" key="9">
    <source>
        <dbReference type="ARBA" id="ARBA00022705"/>
    </source>
</evidence>
<evidence type="ECO:0000256" key="17">
    <source>
        <dbReference type="ARBA" id="ARBA00049244"/>
    </source>
</evidence>
<feature type="domain" description="BRCT" evidence="20">
    <location>
        <begin position="225"/>
        <end position="319"/>
    </location>
</feature>
<organism evidence="21 22">
    <name type="scientific">Podospora fimiseda</name>
    <dbReference type="NCBI Taxonomy" id="252190"/>
    <lineage>
        <taxon>Eukaryota</taxon>
        <taxon>Fungi</taxon>
        <taxon>Dikarya</taxon>
        <taxon>Ascomycota</taxon>
        <taxon>Pezizomycotina</taxon>
        <taxon>Sordariomycetes</taxon>
        <taxon>Sordariomycetidae</taxon>
        <taxon>Sordariales</taxon>
        <taxon>Podosporaceae</taxon>
        <taxon>Podospora</taxon>
    </lineage>
</organism>
<keyword evidence="10" id="KW-0479">Metal-binding</keyword>
<dbReference type="SUPFAM" id="SSF47802">
    <property type="entry name" value="DNA polymerase beta, N-terminal domain-like"/>
    <property type="match status" value="1"/>
</dbReference>
<protein>
    <recommendedName>
        <fullName evidence="5">DNA polymerase lambda</fullName>
        <ecNumber evidence="4">2.7.7.7</ecNumber>
    </recommendedName>
</protein>
<dbReference type="GO" id="GO:0003677">
    <property type="term" value="F:DNA binding"/>
    <property type="evidence" value="ECO:0007669"/>
    <property type="project" value="UniProtKB-KW"/>
</dbReference>
<dbReference type="GO" id="GO:0006303">
    <property type="term" value="P:double-strand break repair via nonhomologous end joining"/>
    <property type="evidence" value="ECO:0007669"/>
    <property type="project" value="TreeGrafter"/>
</dbReference>
<dbReference type="AlphaFoldDB" id="A0AAN7BTF7"/>
<evidence type="ECO:0000256" key="7">
    <source>
        <dbReference type="ARBA" id="ARBA00022679"/>
    </source>
</evidence>
<dbReference type="GO" id="GO:0016829">
    <property type="term" value="F:lyase activity"/>
    <property type="evidence" value="ECO:0007669"/>
    <property type="project" value="UniProtKB-KW"/>
</dbReference>
<keyword evidence="16" id="KW-0539">Nucleus</keyword>
<evidence type="ECO:0000256" key="13">
    <source>
        <dbReference type="ARBA" id="ARBA00023125"/>
    </source>
</evidence>
<dbReference type="FunFam" id="1.10.150.110:FF:000005">
    <property type="entry name" value="DNA polymerase POL4"/>
    <property type="match status" value="1"/>
</dbReference>
<dbReference type="FunFam" id="1.10.150.20:FF:000010">
    <property type="entry name" value="DNA polymerase lambda"/>
    <property type="match status" value="1"/>
</dbReference>
<dbReference type="InterPro" id="IPR022312">
    <property type="entry name" value="DNA_pol_X"/>
</dbReference>
<evidence type="ECO:0000256" key="14">
    <source>
        <dbReference type="ARBA" id="ARBA00023204"/>
    </source>
</evidence>
<evidence type="ECO:0000256" key="15">
    <source>
        <dbReference type="ARBA" id="ARBA00023239"/>
    </source>
</evidence>
<evidence type="ECO:0000256" key="8">
    <source>
        <dbReference type="ARBA" id="ARBA00022695"/>
    </source>
</evidence>
<keyword evidence="14" id="KW-0234">DNA repair</keyword>
<dbReference type="Gene3D" id="3.40.50.10190">
    <property type="entry name" value="BRCT domain"/>
    <property type="match status" value="1"/>
</dbReference>
<dbReference type="InterPro" id="IPR002008">
    <property type="entry name" value="DNA_pol_X_beta-like"/>
</dbReference>
<accession>A0AAN7BTF7</accession>
<feature type="compositionally biased region" description="Polar residues" evidence="19">
    <location>
        <begin position="111"/>
        <end position="122"/>
    </location>
</feature>
<evidence type="ECO:0000256" key="6">
    <source>
        <dbReference type="ARBA" id="ARBA00022634"/>
    </source>
</evidence>
<gene>
    <name evidence="21" type="ORF">QBC38DRAFT_473650</name>
</gene>
<proteinExistence type="inferred from homology"/>
<dbReference type="InterPro" id="IPR029398">
    <property type="entry name" value="PolB_thumb"/>
</dbReference>
<dbReference type="FunFam" id="3.30.210.10:FF:000001">
    <property type="entry name" value="DNA polymerase lambda"/>
    <property type="match status" value="1"/>
</dbReference>
<keyword evidence="8" id="KW-0548">Nucleotidyltransferase</keyword>
<evidence type="ECO:0000256" key="11">
    <source>
        <dbReference type="ARBA" id="ARBA00022763"/>
    </source>
</evidence>
<comment type="caution">
    <text evidence="21">The sequence shown here is derived from an EMBL/GenBank/DDBJ whole genome shotgun (WGS) entry which is preliminary data.</text>
</comment>
<comment type="cofactor">
    <cofactor evidence="1">
        <name>Mn(2+)</name>
        <dbReference type="ChEBI" id="CHEBI:29035"/>
    </cofactor>
</comment>
<evidence type="ECO:0000313" key="21">
    <source>
        <dbReference type="EMBL" id="KAK4229072.1"/>
    </source>
</evidence>
<evidence type="ECO:0000259" key="20">
    <source>
        <dbReference type="PROSITE" id="PS50172"/>
    </source>
</evidence>
<feature type="region of interest" description="Disordered" evidence="19">
    <location>
        <begin position="335"/>
        <end position="398"/>
    </location>
</feature>
<dbReference type="PANTHER" id="PTHR11276">
    <property type="entry name" value="DNA POLYMERASE TYPE-X FAMILY MEMBER"/>
    <property type="match status" value="1"/>
</dbReference>
<dbReference type="InterPro" id="IPR027421">
    <property type="entry name" value="DNA_pol_lamdba_lyase_dom_sf"/>
</dbReference>
<dbReference type="Gene3D" id="1.10.150.20">
    <property type="entry name" value="5' to 3' exonuclease, C-terminal subdomain"/>
    <property type="match status" value="1"/>
</dbReference>
<keyword evidence="7" id="KW-0808">Transferase</keyword>
<keyword evidence="22" id="KW-1185">Reference proteome</keyword>
<dbReference type="Pfam" id="PF10391">
    <property type="entry name" value="DNA_pol_lambd_f"/>
    <property type="match status" value="1"/>
</dbReference>
<feature type="region of interest" description="Disordered" evidence="19">
    <location>
        <begin position="413"/>
        <end position="457"/>
    </location>
</feature>
<dbReference type="InterPro" id="IPR043519">
    <property type="entry name" value="NT_sf"/>
</dbReference>
<evidence type="ECO:0000256" key="12">
    <source>
        <dbReference type="ARBA" id="ARBA00022932"/>
    </source>
</evidence>
<keyword evidence="12" id="KW-0239">DNA-directed DNA polymerase</keyword>
<dbReference type="GO" id="GO:0046872">
    <property type="term" value="F:metal ion binding"/>
    <property type="evidence" value="ECO:0007669"/>
    <property type="project" value="UniProtKB-KW"/>
</dbReference>
<dbReference type="CDD" id="cd00141">
    <property type="entry name" value="NT_POLXc"/>
    <property type="match status" value="1"/>
</dbReference>
<dbReference type="GO" id="GO:0005634">
    <property type="term" value="C:nucleus"/>
    <property type="evidence" value="ECO:0007669"/>
    <property type="project" value="UniProtKB-SubCell"/>
</dbReference>
<evidence type="ECO:0000256" key="1">
    <source>
        <dbReference type="ARBA" id="ARBA00001936"/>
    </source>
</evidence>
<evidence type="ECO:0000256" key="3">
    <source>
        <dbReference type="ARBA" id="ARBA00008323"/>
    </source>
</evidence>
<evidence type="ECO:0000256" key="4">
    <source>
        <dbReference type="ARBA" id="ARBA00012417"/>
    </source>
</evidence>
<comment type="catalytic activity">
    <reaction evidence="17">
        <text>DNA(n) + a 2'-deoxyribonucleoside 5'-triphosphate = DNA(n+1) + diphosphate</text>
        <dbReference type="Rhea" id="RHEA:22508"/>
        <dbReference type="Rhea" id="RHEA-COMP:17339"/>
        <dbReference type="Rhea" id="RHEA-COMP:17340"/>
        <dbReference type="ChEBI" id="CHEBI:33019"/>
        <dbReference type="ChEBI" id="CHEBI:61560"/>
        <dbReference type="ChEBI" id="CHEBI:173112"/>
        <dbReference type="EC" id="2.7.7.7"/>
    </reaction>
</comment>
<dbReference type="Gene3D" id="3.30.460.10">
    <property type="entry name" value="Beta Polymerase, domain 2"/>
    <property type="match status" value="1"/>
</dbReference>
<dbReference type="InterPro" id="IPR001357">
    <property type="entry name" value="BRCT_dom"/>
</dbReference>
<feature type="compositionally biased region" description="Polar residues" evidence="19">
    <location>
        <begin position="384"/>
        <end position="393"/>
    </location>
</feature>
<dbReference type="EC" id="2.7.7.7" evidence="4"/>